<dbReference type="Proteomes" id="UP000425411">
    <property type="component" value="Chromosome"/>
</dbReference>
<accession>A0AAP9HEV0</accession>
<evidence type="ECO:0000313" key="2">
    <source>
        <dbReference type="EMBL" id="QGS09906.1"/>
    </source>
</evidence>
<dbReference type="EMBL" id="CP046314">
    <property type="protein sequence ID" value="QGS09906.1"/>
    <property type="molecule type" value="Genomic_DNA"/>
</dbReference>
<name>A0AAP9HEV0_9BACL</name>
<sequence length="85" mass="10354">MRKNIKKKDYDKFKEIVHEERTLPICIRKSLNTSRKYSSYIENTISYPKYTNGYLEDINNKLKLIKQVAFGYRKLKNFKIRVLLY</sequence>
<protein>
    <recommendedName>
        <fullName evidence="1">Transposase IS204/IS1001/IS1096/IS1165 DDE domain-containing protein</fullName>
    </recommendedName>
</protein>
<dbReference type="InterPro" id="IPR002560">
    <property type="entry name" value="Transposase_DDE"/>
</dbReference>
<gene>
    <name evidence="2" type="ORF">FOC49_01295</name>
</gene>
<dbReference type="AlphaFoldDB" id="A0AAP9HEV0"/>
<evidence type="ECO:0000259" key="1">
    <source>
        <dbReference type="Pfam" id="PF01610"/>
    </source>
</evidence>
<dbReference type="Pfam" id="PF01610">
    <property type="entry name" value="DDE_Tnp_ISL3"/>
    <property type="match status" value="1"/>
</dbReference>
<organism evidence="2 3">
    <name type="scientific">Gemella morbillorum</name>
    <dbReference type="NCBI Taxonomy" id="29391"/>
    <lineage>
        <taxon>Bacteria</taxon>
        <taxon>Bacillati</taxon>
        <taxon>Bacillota</taxon>
        <taxon>Bacilli</taxon>
        <taxon>Bacillales</taxon>
        <taxon>Gemellaceae</taxon>
        <taxon>Gemella</taxon>
    </lineage>
</organism>
<feature type="domain" description="Transposase IS204/IS1001/IS1096/IS1165 DDE" evidence="1">
    <location>
        <begin position="11"/>
        <end position="82"/>
    </location>
</feature>
<reference evidence="2 3" key="1">
    <citation type="submission" date="2019-11" db="EMBL/GenBank/DDBJ databases">
        <title>FDA dAtabase for Regulatory Grade micrObial Sequences (FDA-ARGOS): Supporting development and validation of Infectious Disease Dx tests.</title>
        <authorList>
            <person name="Turner S."/>
            <person name="Byrd R."/>
            <person name="Tallon L."/>
            <person name="Sadzewicz L."/>
            <person name="Vavikolanu K."/>
            <person name="Mehta A."/>
            <person name="Aluvathingal J."/>
            <person name="Nadendla S."/>
            <person name="Myers T."/>
            <person name="Yan Y."/>
            <person name="Sichtig H."/>
        </authorList>
    </citation>
    <scope>NUCLEOTIDE SEQUENCE [LARGE SCALE GENOMIC DNA]</scope>
    <source>
        <strain evidence="2 3">FDAARGOS_741</strain>
    </source>
</reference>
<evidence type="ECO:0000313" key="3">
    <source>
        <dbReference type="Proteomes" id="UP000425411"/>
    </source>
</evidence>
<proteinExistence type="predicted"/>
<keyword evidence="3" id="KW-1185">Reference proteome</keyword>